<evidence type="ECO:0000259" key="6">
    <source>
        <dbReference type="Pfam" id="PF02852"/>
    </source>
</evidence>
<dbReference type="InterPro" id="IPR001100">
    <property type="entry name" value="Pyr_nuc-diS_OxRdtase"/>
</dbReference>
<comment type="similarity">
    <text evidence="1">Belongs to the class-I pyridine nucleotide-disulfide oxidoreductase family.</text>
</comment>
<feature type="binding site" evidence="4">
    <location>
        <position position="111"/>
    </location>
    <ligand>
        <name>FAD</name>
        <dbReference type="ChEBI" id="CHEBI:57692"/>
    </ligand>
</feature>
<keyword evidence="3 4" id="KW-0274">FAD</keyword>
<comment type="cofactor">
    <cofactor evidence="4">
        <name>FAD</name>
        <dbReference type="ChEBI" id="CHEBI:57692"/>
    </cofactor>
    <text evidence="4">Binds 1 FAD per subunit.</text>
</comment>
<accession>A0A6G8PWX2</accession>
<dbReference type="Pfam" id="PF07992">
    <property type="entry name" value="Pyr_redox_2"/>
    <property type="match status" value="1"/>
</dbReference>
<feature type="binding site" evidence="4">
    <location>
        <position position="260"/>
    </location>
    <ligand>
        <name>NAD(+)</name>
        <dbReference type="ChEBI" id="CHEBI:57540"/>
    </ligand>
</feature>
<feature type="binding site" evidence="4">
    <location>
        <begin position="172"/>
        <end position="179"/>
    </location>
    <ligand>
        <name>NAD(+)</name>
        <dbReference type="ChEBI" id="CHEBI:57540"/>
    </ligand>
</feature>
<dbReference type="InterPro" id="IPR004099">
    <property type="entry name" value="Pyr_nucl-diS_OxRdtase_dimer"/>
</dbReference>
<protein>
    <submittedName>
        <fullName evidence="8">Pyridine nucleotide-disulfide oxidoreductase</fullName>
    </submittedName>
</protein>
<dbReference type="InterPro" id="IPR023753">
    <property type="entry name" value="FAD/NAD-binding_dom"/>
</dbReference>
<evidence type="ECO:0000313" key="8">
    <source>
        <dbReference type="EMBL" id="QIN78685.1"/>
    </source>
</evidence>
<keyword evidence="9" id="KW-1185">Reference proteome</keyword>
<evidence type="ECO:0000256" key="2">
    <source>
        <dbReference type="ARBA" id="ARBA00022630"/>
    </source>
</evidence>
<dbReference type="PRINTS" id="PR00411">
    <property type="entry name" value="PNDRDTASEI"/>
</dbReference>
<organism evidence="8 9">
    <name type="scientific">Rubrobacter marinus</name>
    <dbReference type="NCBI Taxonomy" id="2653852"/>
    <lineage>
        <taxon>Bacteria</taxon>
        <taxon>Bacillati</taxon>
        <taxon>Actinomycetota</taxon>
        <taxon>Rubrobacteria</taxon>
        <taxon>Rubrobacterales</taxon>
        <taxon>Rubrobacteraceae</taxon>
        <taxon>Rubrobacter</taxon>
    </lineage>
</organism>
<keyword evidence="4" id="KW-0547">Nucleotide-binding</keyword>
<feature type="binding site" evidence="4">
    <location>
        <position position="51"/>
    </location>
    <ligand>
        <name>FAD</name>
        <dbReference type="ChEBI" id="CHEBI:57692"/>
    </ligand>
</feature>
<sequence>MAERFDVMILGMGPGGEVAAGRLLNAGKKVAVVERELIGGECGYWACIPSKTLIRPPEVRSEAARAAGTSTPELDVEAIFDYRDFIIRNLDDSRQVEGYEKKGATVIKGEGRLAGEGRVEVNGESYETEHVILATGSYSNPLPIDGLDEVTVWTNREATTTREVPGRAVIIGGGPNGVETSQWLSRLGCEVTLVQHADVLVNREDPRVGGIIKGILEEEGIGVRVGRSVERARSKEGEGAVVTLDDGEEIPTDVVVTVAGRTPRTEGIGLESVGVEPDKGGVAVDERCRVEGASGNVWAVGDVTGKLLFTHVAQYQGRVVAANILGGDRHASYGGVPRVVFSDPEIAAVGLTEEEARSQGMDVTAVTLDLPELIAKPWTYEQEPRGTLSLVADRGRGVLVGAWAVAPQAGEWIHHAATAIRVGIPVEELRDGIAQFPTFTGAYIDAFEMLDV</sequence>
<evidence type="ECO:0000256" key="3">
    <source>
        <dbReference type="ARBA" id="ARBA00022827"/>
    </source>
</evidence>
<dbReference type="PRINTS" id="PR00368">
    <property type="entry name" value="FADPNR"/>
</dbReference>
<feature type="domain" description="Pyridine nucleotide-disulphide oxidoreductase dimerisation" evidence="6">
    <location>
        <begin position="336"/>
        <end position="443"/>
    </location>
</feature>
<gene>
    <name evidence="8" type="ORF">GBA65_09320</name>
</gene>
<dbReference type="InterPro" id="IPR016156">
    <property type="entry name" value="FAD/NAD-linked_Rdtase_dimer_sf"/>
</dbReference>
<evidence type="ECO:0000256" key="5">
    <source>
        <dbReference type="PIRSR" id="PIRSR000350-4"/>
    </source>
</evidence>
<dbReference type="Gene3D" id="3.30.390.30">
    <property type="match status" value="1"/>
</dbReference>
<dbReference type="SUPFAM" id="SSF55424">
    <property type="entry name" value="FAD/NAD-linked reductases, dimerisation (C-terminal) domain"/>
    <property type="match status" value="1"/>
</dbReference>
<dbReference type="GO" id="GO:0050660">
    <property type="term" value="F:flavin adenine dinucleotide binding"/>
    <property type="evidence" value="ECO:0007669"/>
    <property type="project" value="TreeGrafter"/>
</dbReference>
<dbReference type="EMBL" id="CP045121">
    <property type="protein sequence ID" value="QIN78685.1"/>
    <property type="molecule type" value="Genomic_DNA"/>
</dbReference>
<evidence type="ECO:0000256" key="4">
    <source>
        <dbReference type="PIRSR" id="PIRSR000350-3"/>
    </source>
</evidence>
<evidence type="ECO:0000256" key="1">
    <source>
        <dbReference type="ARBA" id="ARBA00007532"/>
    </source>
</evidence>
<evidence type="ECO:0000313" key="9">
    <source>
        <dbReference type="Proteomes" id="UP000502706"/>
    </source>
</evidence>
<feature type="binding site" evidence="4">
    <location>
        <begin position="135"/>
        <end position="137"/>
    </location>
    <ligand>
        <name>FAD</name>
        <dbReference type="ChEBI" id="CHEBI:57692"/>
    </ligand>
</feature>
<dbReference type="AlphaFoldDB" id="A0A6G8PWX2"/>
<dbReference type="InterPro" id="IPR036188">
    <property type="entry name" value="FAD/NAD-bd_sf"/>
</dbReference>
<dbReference type="PIRSF" id="PIRSF000350">
    <property type="entry name" value="Mercury_reductase_MerA"/>
    <property type="match status" value="1"/>
</dbReference>
<dbReference type="PANTHER" id="PTHR43014:SF2">
    <property type="entry name" value="MERCURIC REDUCTASE"/>
    <property type="match status" value="1"/>
</dbReference>
<name>A0A6G8PWX2_9ACTN</name>
<dbReference type="PANTHER" id="PTHR43014">
    <property type="entry name" value="MERCURIC REDUCTASE"/>
    <property type="match status" value="1"/>
</dbReference>
<evidence type="ECO:0000259" key="7">
    <source>
        <dbReference type="Pfam" id="PF07992"/>
    </source>
</evidence>
<dbReference type="KEGG" id="rmar:GBA65_09320"/>
<keyword evidence="4" id="KW-0520">NAD</keyword>
<dbReference type="Pfam" id="PF02852">
    <property type="entry name" value="Pyr_redox_dim"/>
    <property type="match status" value="1"/>
</dbReference>
<reference evidence="8 9" key="1">
    <citation type="submission" date="2019-10" db="EMBL/GenBank/DDBJ databases">
        <title>Rubrobacter sp nov SCSIO 52915 isolated from a deep-sea sediment in the South China Sea.</title>
        <authorList>
            <person name="Chen R.W."/>
        </authorList>
    </citation>
    <scope>NUCLEOTIDE SEQUENCE [LARGE SCALE GENOMIC DNA]</scope>
    <source>
        <strain evidence="8 9">SCSIO 52915</strain>
    </source>
</reference>
<keyword evidence="2" id="KW-0285">Flavoprotein</keyword>
<feature type="binding site" evidence="4">
    <location>
        <position position="302"/>
    </location>
    <ligand>
        <name>FAD</name>
        <dbReference type="ChEBI" id="CHEBI:57692"/>
    </ligand>
</feature>
<dbReference type="SUPFAM" id="SSF51905">
    <property type="entry name" value="FAD/NAD(P)-binding domain"/>
    <property type="match status" value="1"/>
</dbReference>
<feature type="disulfide bond" description="Redox-active" evidence="5">
    <location>
        <begin position="42"/>
        <end position="47"/>
    </location>
</feature>
<dbReference type="Proteomes" id="UP000502706">
    <property type="component" value="Chromosome"/>
</dbReference>
<feature type="domain" description="FAD/NAD(P)-binding" evidence="7">
    <location>
        <begin position="5"/>
        <end position="317"/>
    </location>
</feature>
<dbReference type="GO" id="GO:0003955">
    <property type="term" value="F:NAD(P)H dehydrogenase (quinone) activity"/>
    <property type="evidence" value="ECO:0007669"/>
    <property type="project" value="TreeGrafter"/>
</dbReference>
<proteinExistence type="inferred from homology"/>
<dbReference type="RefSeq" id="WP_166396357.1">
    <property type="nucleotide sequence ID" value="NZ_CP045121.1"/>
</dbReference>
<dbReference type="Gene3D" id="3.50.50.60">
    <property type="entry name" value="FAD/NAD(P)-binding domain"/>
    <property type="match status" value="2"/>
</dbReference>